<protein>
    <submittedName>
        <fullName evidence="2">Alpha-beta hydrolase superfamily lysophospholipase</fullName>
    </submittedName>
</protein>
<evidence type="ECO:0000313" key="3">
    <source>
        <dbReference type="Proteomes" id="UP001183794"/>
    </source>
</evidence>
<proteinExistence type="predicted"/>
<dbReference type="RefSeq" id="WP_310173087.1">
    <property type="nucleotide sequence ID" value="NZ_BAABHE010000002.1"/>
</dbReference>
<feature type="domain" description="Serine aminopeptidase S33" evidence="1">
    <location>
        <begin position="52"/>
        <end position="251"/>
    </location>
</feature>
<dbReference type="PANTHER" id="PTHR43194:SF2">
    <property type="entry name" value="PEROXISOMAL MEMBRANE PROTEIN LPX1"/>
    <property type="match status" value="1"/>
</dbReference>
<keyword evidence="2" id="KW-0378">Hydrolase</keyword>
<reference evidence="2 3" key="1">
    <citation type="submission" date="2023-07" db="EMBL/GenBank/DDBJ databases">
        <title>Sequencing the genomes of 1000 actinobacteria strains.</title>
        <authorList>
            <person name="Klenk H.-P."/>
        </authorList>
    </citation>
    <scope>NUCLEOTIDE SEQUENCE [LARGE SCALE GENOMIC DNA]</scope>
    <source>
        <strain evidence="2 3">DSM 22966</strain>
    </source>
</reference>
<organism evidence="2 3">
    <name type="scientific">Enteractinococcus fodinae</name>
    <dbReference type="NCBI Taxonomy" id="684663"/>
    <lineage>
        <taxon>Bacteria</taxon>
        <taxon>Bacillati</taxon>
        <taxon>Actinomycetota</taxon>
        <taxon>Actinomycetes</taxon>
        <taxon>Micrococcales</taxon>
        <taxon>Micrococcaceae</taxon>
    </lineage>
</organism>
<dbReference type="Gene3D" id="3.40.50.1820">
    <property type="entry name" value="alpha/beta hydrolase"/>
    <property type="match status" value="1"/>
</dbReference>
<dbReference type="InterPro" id="IPR029058">
    <property type="entry name" value="AB_hydrolase_fold"/>
</dbReference>
<name>A0ABU2B311_9MICC</name>
<gene>
    <name evidence="2" type="ORF">J2S62_001450</name>
</gene>
<dbReference type="InterPro" id="IPR022742">
    <property type="entry name" value="Hydrolase_4"/>
</dbReference>
<evidence type="ECO:0000313" key="2">
    <source>
        <dbReference type="EMBL" id="MDR7347193.1"/>
    </source>
</evidence>
<accession>A0ABU2B311</accession>
<dbReference type="PANTHER" id="PTHR43194">
    <property type="entry name" value="HYDROLASE ALPHA/BETA FOLD FAMILY"/>
    <property type="match status" value="1"/>
</dbReference>
<dbReference type="EMBL" id="JAVDYJ010000001">
    <property type="protein sequence ID" value="MDR7347193.1"/>
    <property type="molecule type" value="Genomic_DNA"/>
</dbReference>
<comment type="caution">
    <text evidence="2">The sequence shown here is derived from an EMBL/GenBank/DDBJ whole genome shotgun (WGS) entry which is preliminary data.</text>
</comment>
<sequence length="322" mass="36410">MHYGLLQDTPPGEWVPDVLEGFSRRTIHLGEDHEGPLSATLVRHDAADGVPVLYIHGWSDYFYNTELAQAAAECGYKFYALDLRKYGRSLREYQTPGYVDDLAVYDDDIGSALAIIKLAHPGYIPAIIAHSTGGLVAALWADRHPQQISTLVLNAPWLSLQGNTWLRSFANTVADPLWRSRPERRLLLPKVDFFYRSISATEHGEWVLHPLWRPRYAFDIRGGWLSAILDGHAQVRKGLTIDVPVFVMTSTASYFAPRYSVQMQRADSVIDVEDTVHQAVDLGETVMIHKIRDALHDVYASAQPIRQKAFDATFAWLDYFSR</sequence>
<dbReference type="SUPFAM" id="SSF53474">
    <property type="entry name" value="alpha/beta-Hydrolases"/>
    <property type="match status" value="1"/>
</dbReference>
<dbReference type="GO" id="GO:0016787">
    <property type="term" value="F:hydrolase activity"/>
    <property type="evidence" value="ECO:0007669"/>
    <property type="project" value="UniProtKB-KW"/>
</dbReference>
<dbReference type="Proteomes" id="UP001183794">
    <property type="component" value="Unassembled WGS sequence"/>
</dbReference>
<keyword evidence="3" id="KW-1185">Reference proteome</keyword>
<dbReference type="InterPro" id="IPR050228">
    <property type="entry name" value="Carboxylesterase_BioH"/>
</dbReference>
<evidence type="ECO:0000259" key="1">
    <source>
        <dbReference type="Pfam" id="PF12146"/>
    </source>
</evidence>
<dbReference type="Pfam" id="PF12146">
    <property type="entry name" value="Hydrolase_4"/>
    <property type="match status" value="1"/>
</dbReference>